<reference evidence="1 2" key="1">
    <citation type="submission" date="2016-12" db="EMBL/GenBank/DDBJ databases">
        <title>Trade-off between light-utilization and light-protection in marine flavobacteria.</title>
        <authorList>
            <person name="Kumagai Y."/>
            <person name="Yoshizawa S."/>
            <person name="Kogure K."/>
            <person name="Iwasaki W."/>
        </authorList>
    </citation>
    <scope>NUCLEOTIDE SEQUENCE [LARGE SCALE GENOMIC DNA]</scope>
    <source>
        <strain evidence="1 2">ATCC 43844</strain>
    </source>
</reference>
<dbReference type="Proteomes" id="UP000239068">
    <property type="component" value="Unassembled WGS sequence"/>
</dbReference>
<organism evidence="1 2">
    <name type="scientific">Polaribacter glomeratus</name>
    <dbReference type="NCBI Taxonomy" id="102"/>
    <lineage>
        <taxon>Bacteria</taxon>
        <taxon>Pseudomonadati</taxon>
        <taxon>Bacteroidota</taxon>
        <taxon>Flavobacteriia</taxon>
        <taxon>Flavobacteriales</taxon>
        <taxon>Flavobacteriaceae</taxon>
    </lineage>
</organism>
<gene>
    <name evidence="1" type="ORF">BTO16_11605</name>
</gene>
<comment type="caution">
    <text evidence="1">The sequence shown here is derived from an EMBL/GenBank/DDBJ whole genome shotgun (WGS) entry which is preliminary data.</text>
</comment>
<dbReference type="RefSeq" id="WP_105021853.1">
    <property type="nucleotide sequence ID" value="NZ_MSCM01000002.1"/>
</dbReference>
<name>A0A2S7WG11_9FLAO</name>
<protein>
    <submittedName>
        <fullName evidence="1">Uncharacterized protein</fullName>
    </submittedName>
</protein>
<dbReference type="OrthoDB" id="11196at52959"/>
<evidence type="ECO:0000313" key="2">
    <source>
        <dbReference type="Proteomes" id="UP000239068"/>
    </source>
</evidence>
<dbReference type="AlphaFoldDB" id="A0A2S7WG11"/>
<evidence type="ECO:0000313" key="1">
    <source>
        <dbReference type="EMBL" id="PQJ76543.1"/>
    </source>
</evidence>
<sequence length="262" mass="30451">MNQELYTDKFSQELTKRAIEETLGFANDTFLQFVNSKLINYVLIKHKTGLRADVKPRVMNNWITSGAVIISNEDKGKINRFNIAENIWLDIFIDLKSYGLSLEKLKYIREQLNIGVKNFTYLKLNILLSVFGAENYMEVFSNGKISFINKELSDSLTRKKGAKISMSLNFTTYVKEGFNNFFNSKEFDVLLDYNDSKKLKLLFCLKTNFYKKLSIKLSDGDVRLISDTNELLSNQNLLEKILKMEFESIRVDIDDDVYDIIK</sequence>
<proteinExistence type="predicted"/>
<keyword evidence="2" id="KW-1185">Reference proteome</keyword>
<dbReference type="EMBL" id="MSCM01000002">
    <property type="protein sequence ID" value="PQJ76543.1"/>
    <property type="molecule type" value="Genomic_DNA"/>
</dbReference>
<accession>A0A2S7WG11</accession>